<keyword evidence="2" id="KW-1185">Reference proteome</keyword>
<comment type="caution">
    <text evidence="1">The sequence shown here is derived from an EMBL/GenBank/DDBJ whole genome shotgun (WGS) entry which is preliminary data.</text>
</comment>
<gene>
    <name evidence="1" type="ORF">B9G39_12010</name>
</gene>
<dbReference type="AlphaFoldDB" id="A0A4P9VNY5"/>
<evidence type="ECO:0000313" key="2">
    <source>
        <dbReference type="Proteomes" id="UP000257039"/>
    </source>
</evidence>
<protein>
    <submittedName>
        <fullName evidence="1">Uncharacterized protein</fullName>
    </submittedName>
</protein>
<name>A0A4P9VNY5_9GAMM</name>
<dbReference type="Proteomes" id="UP000257039">
    <property type="component" value="Unassembled WGS sequence"/>
</dbReference>
<organism evidence="1 2">
    <name type="scientific">Zooshikella ganghwensis</name>
    <dbReference type="NCBI Taxonomy" id="202772"/>
    <lineage>
        <taxon>Bacteria</taxon>
        <taxon>Pseudomonadati</taxon>
        <taxon>Pseudomonadota</taxon>
        <taxon>Gammaproteobacteria</taxon>
        <taxon>Oceanospirillales</taxon>
        <taxon>Zooshikellaceae</taxon>
        <taxon>Zooshikella</taxon>
    </lineage>
</organism>
<sequence>MPGVSVIDKYLSEDIFKIEFTITNSKSRLLVVYLAEVSNTKLDLWAVFEPYTREAEANLEEAIHYRFSINDEGNAVDLSKWLSAHLVWQMYACHMIEPDQEKYYCQIFGANSRSA</sequence>
<reference evidence="1 2" key="1">
    <citation type="submission" date="2017-04" db="EMBL/GenBank/DDBJ databases">
        <title>Draft genome sequence of Zooshikella ganghwensis VG4 isolated from Red Sea sediments.</title>
        <authorList>
            <person name="Rehman Z."/>
            <person name="Alam I."/>
            <person name="Kamau A."/>
            <person name="Bajic V."/>
            <person name="Leiknes T."/>
        </authorList>
    </citation>
    <scope>NUCLEOTIDE SEQUENCE [LARGE SCALE GENOMIC DNA]</scope>
    <source>
        <strain evidence="1 2">VG4</strain>
    </source>
</reference>
<dbReference type="EMBL" id="NDXW01000001">
    <property type="protein sequence ID" value="RDH44114.1"/>
    <property type="molecule type" value="Genomic_DNA"/>
</dbReference>
<proteinExistence type="predicted"/>
<evidence type="ECO:0000313" key="1">
    <source>
        <dbReference type="EMBL" id="RDH44114.1"/>
    </source>
</evidence>
<accession>A0A4P9VNY5</accession>